<protein>
    <submittedName>
        <fullName evidence="2">Dihydroneopterin aldolase</fullName>
    </submittedName>
</protein>
<dbReference type="GO" id="GO:0004150">
    <property type="term" value="F:dihydroneopterin aldolase activity"/>
    <property type="evidence" value="ECO:0007669"/>
    <property type="project" value="InterPro"/>
</dbReference>
<dbReference type="AlphaFoldDB" id="A0A7Z7BDX4"/>
<dbReference type="RefSeq" id="WP_425273189.1">
    <property type="nucleotide sequence ID" value="NZ_FNDI01000028.1"/>
</dbReference>
<gene>
    <name evidence="2" type="ORF">SAMN04487926_12814</name>
</gene>
<accession>A0A7Z7BDX4</accession>
<dbReference type="SUPFAM" id="SSF55620">
    <property type="entry name" value="Tetrahydrobiopterin biosynthesis enzymes-like"/>
    <property type="match status" value="1"/>
</dbReference>
<dbReference type="InterPro" id="IPR043133">
    <property type="entry name" value="GTP-CH-I_C/QueF"/>
</dbReference>
<comment type="caution">
    <text evidence="2">The sequence shown here is derived from an EMBL/GenBank/DDBJ whole genome shotgun (WGS) entry which is preliminary data.</text>
</comment>
<dbReference type="SMART" id="SM00905">
    <property type="entry name" value="FolB"/>
    <property type="match status" value="1"/>
</dbReference>
<organism evidence="2 3">
    <name type="scientific">Paraburkholderia steynii</name>
    <dbReference type="NCBI Taxonomy" id="1245441"/>
    <lineage>
        <taxon>Bacteria</taxon>
        <taxon>Pseudomonadati</taxon>
        <taxon>Pseudomonadota</taxon>
        <taxon>Betaproteobacteria</taxon>
        <taxon>Burkholderiales</taxon>
        <taxon>Burkholderiaceae</taxon>
        <taxon>Paraburkholderia</taxon>
    </lineage>
</organism>
<sequence>MKPFEEPLAAYMRAASDARGTARGKGWRVFIDELVVATRIGIHAHEHLAAQPVVIDASLSYRCEPSEEGSHAMIDYERYCNRVSEFLSTKPHTRMLETLAVEIALLSFAEWPALEAITLALHKPKIREGTKRIGVELDWTRGDFEAHSASASVLG</sequence>
<evidence type="ECO:0000313" key="2">
    <source>
        <dbReference type="EMBL" id="SDI95527.1"/>
    </source>
</evidence>
<dbReference type="Gene3D" id="3.30.1130.10">
    <property type="match status" value="1"/>
</dbReference>
<reference evidence="2" key="1">
    <citation type="submission" date="2016-10" db="EMBL/GenBank/DDBJ databases">
        <authorList>
            <person name="Varghese N."/>
            <person name="Submissions S."/>
        </authorList>
    </citation>
    <scope>NUCLEOTIDE SEQUENCE [LARGE SCALE GENOMIC DNA]</scope>
    <source>
        <strain evidence="2">YR281</strain>
    </source>
</reference>
<evidence type="ECO:0000313" key="3">
    <source>
        <dbReference type="Proteomes" id="UP000198900"/>
    </source>
</evidence>
<feature type="domain" description="Dihydroneopterin aldolase/epimerase" evidence="1">
    <location>
        <begin position="29"/>
        <end position="139"/>
    </location>
</feature>
<name>A0A7Z7BDX4_9BURK</name>
<dbReference type="GO" id="GO:0006760">
    <property type="term" value="P:folic acid-containing compound metabolic process"/>
    <property type="evidence" value="ECO:0007669"/>
    <property type="project" value="InterPro"/>
</dbReference>
<dbReference type="Pfam" id="PF02152">
    <property type="entry name" value="FolB"/>
    <property type="match status" value="1"/>
</dbReference>
<proteinExistence type="predicted"/>
<dbReference type="InterPro" id="IPR006157">
    <property type="entry name" value="FolB_dom"/>
</dbReference>
<dbReference type="NCBIfam" id="TIGR00526">
    <property type="entry name" value="folB_dom"/>
    <property type="match status" value="1"/>
</dbReference>
<dbReference type="EMBL" id="FNDI01000028">
    <property type="protein sequence ID" value="SDI95527.1"/>
    <property type="molecule type" value="Genomic_DNA"/>
</dbReference>
<dbReference type="Proteomes" id="UP000198900">
    <property type="component" value="Unassembled WGS sequence"/>
</dbReference>
<keyword evidence="3" id="KW-1185">Reference proteome</keyword>
<evidence type="ECO:0000259" key="1">
    <source>
        <dbReference type="SMART" id="SM00905"/>
    </source>
</evidence>